<name>A0ABU7K8T8_9ACTN</name>
<accession>A0ABU7K8T8</accession>
<dbReference type="Proteomes" id="UP001356095">
    <property type="component" value="Unassembled WGS sequence"/>
</dbReference>
<reference evidence="10 11" key="1">
    <citation type="submission" date="2023-08" db="EMBL/GenBank/DDBJ databases">
        <authorList>
            <person name="Girao M."/>
            <person name="Carvalho M.F."/>
        </authorList>
    </citation>
    <scope>NUCLEOTIDE SEQUENCE [LARGE SCALE GENOMIC DNA]</scope>
    <source>
        <strain evidence="10 11">CT-R113</strain>
    </source>
</reference>
<evidence type="ECO:0000256" key="3">
    <source>
        <dbReference type="ARBA" id="ARBA00022679"/>
    </source>
</evidence>
<dbReference type="InterPro" id="IPR008271">
    <property type="entry name" value="Ser/Thr_kinase_AS"/>
</dbReference>
<evidence type="ECO:0000313" key="11">
    <source>
        <dbReference type="Proteomes" id="UP001356095"/>
    </source>
</evidence>
<keyword evidence="6 7" id="KW-0067">ATP-binding</keyword>
<feature type="region of interest" description="Disordered" evidence="8">
    <location>
        <begin position="287"/>
        <end position="325"/>
    </location>
</feature>
<keyword evidence="4 7" id="KW-0547">Nucleotide-binding</keyword>
<keyword evidence="3 10" id="KW-0808">Transferase</keyword>
<dbReference type="InterPro" id="IPR000719">
    <property type="entry name" value="Prot_kinase_dom"/>
</dbReference>
<evidence type="ECO:0000256" key="8">
    <source>
        <dbReference type="SAM" id="MobiDB-lite"/>
    </source>
</evidence>
<protein>
    <recommendedName>
        <fullName evidence="1">non-specific serine/threonine protein kinase</fullName>
        <ecNumber evidence="1">2.7.11.1</ecNumber>
    </recommendedName>
</protein>
<dbReference type="RefSeq" id="WP_330091768.1">
    <property type="nucleotide sequence ID" value="NZ_JAUZMY010000010.1"/>
</dbReference>
<dbReference type="Gene3D" id="1.10.510.10">
    <property type="entry name" value="Transferase(Phosphotransferase) domain 1"/>
    <property type="match status" value="1"/>
</dbReference>
<dbReference type="InterPro" id="IPR011009">
    <property type="entry name" value="Kinase-like_dom_sf"/>
</dbReference>
<dbReference type="Pfam" id="PF00069">
    <property type="entry name" value="Pkinase"/>
    <property type="match status" value="1"/>
</dbReference>
<dbReference type="PANTHER" id="PTHR43289:SF6">
    <property type="entry name" value="SERINE_THREONINE-PROTEIN KINASE NEKL-3"/>
    <property type="match status" value="1"/>
</dbReference>
<sequence>MTGERVLGGRYRLLSPLGRGGMGEVWRAVNELLDRHVAVKLIRAGRTGSDEVGARFRREARITARLAGHPNVVILHDFGQDDAPGASGSVYAVMELVPGRPMTAVLRESGPMPVPRAADLVSQAASGLGAAHAAGVVHRDVKPGNLMVVEDGAGGGTVKVLDFGIAAITAATQSRRITQAGQVIGTPLYMSPEQVRGEQVGRSGDLYSLGAILYELLTGRPPFRSDRPLSVLRMHLVDVPPAASELRPEIPAPLSDLVASMLAKRAEDRPASAGEVRDRLAPFLHSLAERPSRPRSLPGPSGPVPVPGTRPYTRAGATRAETAGPEEPVRLLALVDEARSLADSGQFAAAARDLRGLLPRMLATFGPDHQDTLRARRQEAYLTGKSGEHRSAVTALDSLLADLMRVHGARHPETLAVRYYLATNAGRAGDHALAARVHGELVPDLVAVHGPGSERVLTTRLYLAFEVGEAGRPERAVELLEELVPDLTRLLGEDDAATLRARHYHAAYLGHAGRPAEAAHRYHALLAQYTRVHGAQSDATARIRAHLQQWQDRSRR</sequence>
<feature type="binding site" evidence="7">
    <location>
        <position position="40"/>
    </location>
    <ligand>
        <name>ATP</name>
        <dbReference type="ChEBI" id="CHEBI:30616"/>
    </ligand>
</feature>
<dbReference type="EC" id="2.7.11.1" evidence="1"/>
<evidence type="ECO:0000256" key="6">
    <source>
        <dbReference type="ARBA" id="ARBA00022840"/>
    </source>
</evidence>
<evidence type="ECO:0000259" key="9">
    <source>
        <dbReference type="PROSITE" id="PS50011"/>
    </source>
</evidence>
<evidence type="ECO:0000256" key="5">
    <source>
        <dbReference type="ARBA" id="ARBA00022777"/>
    </source>
</evidence>
<dbReference type="CDD" id="cd14014">
    <property type="entry name" value="STKc_PknB_like"/>
    <property type="match status" value="1"/>
</dbReference>
<dbReference type="PROSITE" id="PS00108">
    <property type="entry name" value="PROTEIN_KINASE_ST"/>
    <property type="match status" value="1"/>
</dbReference>
<dbReference type="InterPro" id="IPR011990">
    <property type="entry name" value="TPR-like_helical_dom_sf"/>
</dbReference>
<evidence type="ECO:0000256" key="1">
    <source>
        <dbReference type="ARBA" id="ARBA00012513"/>
    </source>
</evidence>
<keyword evidence="5 10" id="KW-0418">Kinase</keyword>
<comment type="caution">
    <text evidence="10">The sequence shown here is derived from an EMBL/GenBank/DDBJ whole genome shotgun (WGS) entry which is preliminary data.</text>
</comment>
<evidence type="ECO:0000313" key="10">
    <source>
        <dbReference type="EMBL" id="MEE2037977.1"/>
    </source>
</evidence>
<feature type="domain" description="Protein kinase" evidence="9">
    <location>
        <begin position="11"/>
        <end position="284"/>
    </location>
</feature>
<dbReference type="PANTHER" id="PTHR43289">
    <property type="entry name" value="MITOGEN-ACTIVATED PROTEIN KINASE KINASE KINASE 20-RELATED"/>
    <property type="match status" value="1"/>
</dbReference>
<evidence type="ECO:0000256" key="2">
    <source>
        <dbReference type="ARBA" id="ARBA00022527"/>
    </source>
</evidence>
<gene>
    <name evidence="10" type="ORF">Q8791_12200</name>
</gene>
<evidence type="ECO:0000256" key="4">
    <source>
        <dbReference type="ARBA" id="ARBA00022741"/>
    </source>
</evidence>
<dbReference type="Gene3D" id="3.30.200.20">
    <property type="entry name" value="Phosphorylase Kinase, domain 1"/>
    <property type="match status" value="1"/>
</dbReference>
<feature type="compositionally biased region" description="Low complexity" evidence="8">
    <location>
        <begin position="309"/>
        <end position="325"/>
    </location>
</feature>
<keyword evidence="11" id="KW-1185">Reference proteome</keyword>
<dbReference type="SUPFAM" id="SSF56112">
    <property type="entry name" value="Protein kinase-like (PK-like)"/>
    <property type="match status" value="1"/>
</dbReference>
<dbReference type="EMBL" id="JAUZMY010000010">
    <property type="protein sequence ID" value="MEE2037977.1"/>
    <property type="molecule type" value="Genomic_DNA"/>
</dbReference>
<keyword evidence="2" id="KW-0723">Serine/threonine-protein kinase</keyword>
<evidence type="ECO:0000256" key="7">
    <source>
        <dbReference type="PROSITE-ProRule" id="PRU10141"/>
    </source>
</evidence>
<dbReference type="Gene3D" id="1.25.40.10">
    <property type="entry name" value="Tetratricopeptide repeat domain"/>
    <property type="match status" value="1"/>
</dbReference>
<dbReference type="GO" id="GO:0004674">
    <property type="term" value="F:protein serine/threonine kinase activity"/>
    <property type="evidence" value="ECO:0007669"/>
    <property type="project" value="UniProtKB-EC"/>
</dbReference>
<dbReference type="PROSITE" id="PS00107">
    <property type="entry name" value="PROTEIN_KINASE_ATP"/>
    <property type="match status" value="1"/>
</dbReference>
<organism evidence="10 11">
    <name type="scientific">Nocardiopsis codii</name>
    <dbReference type="NCBI Taxonomy" id="3065942"/>
    <lineage>
        <taxon>Bacteria</taxon>
        <taxon>Bacillati</taxon>
        <taxon>Actinomycetota</taxon>
        <taxon>Actinomycetes</taxon>
        <taxon>Streptosporangiales</taxon>
        <taxon>Nocardiopsidaceae</taxon>
        <taxon>Nocardiopsis</taxon>
    </lineage>
</organism>
<proteinExistence type="predicted"/>
<dbReference type="InterPro" id="IPR017441">
    <property type="entry name" value="Protein_kinase_ATP_BS"/>
</dbReference>
<dbReference type="PROSITE" id="PS50011">
    <property type="entry name" value="PROTEIN_KINASE_DOM"/>
    <property type="match status" value="1"/>
</dbReference>
<dbReference type="SMART" id="SM00220">
    <property type="entry name" value="S_TKc"/>
    <property type="match status" value="1"/>
</dbReference>